<comment type="caution">
    <text evidence="8">The sequence shown here is derived from an EMBL/GenBank/DDBJ whole genome shotgun (WGS) entry which is preliminary data.</text>
</comment>
<evidence type="ECO:0000256" key="1">
    <source>
        <dbReference type="ARBA" id="ARBA00022737"/>
    </source>
</evidence>
<dbReference type="PANTHER" id="PTHR23155:SF1193">
    <property type="entry name" value="DISEASE RESISTANCE PROTEIN RPP13-RELATED"/>
    <property type="match status" value="1"/>
</dbReference>
<dbReference type="SUPFAM" id="SSF52058">
    <property type="entry name" value="L domain-like"/>
    <property type="match status" value="1"/>
</dbReference>
<feature type="domain" description="Disease resistance N-terminal" evidence="5">
    <location>
        <begin position="5"/>
        <end position="90"/>
    </location>
</feature>
<accession>A0AAN7E413</accession>
<dbReference type="InterPro" id="IPR036388">
    <property type="entry name" value="WH-like_DNA-bd_sf"/>
</dbReference>
<dbReference type="InterPro" id="IPR058922">
    <property type="entry name" value="WHD_DRP"/>
</dbReference>
<feature type="domain" description="NB-ARC" evidence="4">
    <location>
        <begin position="165"/>
        <end position="261"/>
    </location>
</feature>
<dbReference type="GO" id="GO:0098542">
    <property type="term" value="P:defense response to other organism"/>
    <property type="evidence" value="ECO:0007669"/>
    <property type="project" value="TreeGrafter"/>
</dbReference>
<evidence type="ECO:0000313" key="9">
    <source>
        <dbReference type="Proteomes" id="UP001324115"/>
    </source>
</evidence>
<feature type="domain" description="Disease resistance protein winged helix" evidence="6">
    <location>
        <begin position="502"/>
        <end position="572"/>
    </location>
</feature>
<dbReference type="PRINTS" id="PR00364">
    <property type="entry name" value="DISEASERSIST"/>
</dbReference>
<evidence type="ECO:0000256" key="3">
    <source>
        <dbReference type="ARBA" id="ARBA00022821"/>
    </source>
</evidence>
<keyword evidence="3" id="KW-0611">Plant defense</keyword>
<organism evidence="8 9">
    <name type="scientific">Quercus rubra</name>
    <name type="common">Northern red oak</name>
    <name type="synonym">Quercus borealis</name>
    <dbReference type="NCBI Taxonomy" id="3512"/>
    <lineage>
        <taxon>Eukaryota</taxon>
        <taxon>Viridiplantae</taxon>
        <taxon>Streptophyta</taxon>
        <taxon>Embryophyta</taxon>
        <taxon>Tracheophyta</taxon>
        <taxon>Spermatophyta</taxon>
        <taxon>Magnoliopsida</taxon>
        <taxon>eudicotyledons</taxon>
        <taxon>Gunneridae</taxon>
        <taxon>Pentapetalae</taxon>
        <taxon>rosids</taxon>
        <taxon>fabids</taxon>
        <taxon>Fagales</taxon>
        <taxon>Fagaceae</taxon>
        <taxon>Quercus</taxon>
    </lineage>
</organism>
<dbReference type="GO" id="GO:0043531">
    <property type="term" value="F:ADP binding"/>
    <property type="evidence" value="ECO:0007669"/>
    <property type="project" value="InterPro"/>
</dbReference>
<dbReference type="InterPro" id="IPR055414">
    <property type="entry name" value="LRR_R13L4/SHOC2-like"/>
</dbReference>
<evidence type="ECO:0008006" key="10">
    <source>
        <dbReference type="Google" id="ProtNLM"/>
    </source>
</evidence>
<dbReference type="InterPro" id="IPR041118">
    <property type="entry name" value="Rx_N"/>
</dbReference>
<dbReference type="SUPFAM" id="SSF52540">
    <property type="entry name" value="P-loop containing nucleoside triphosphate hydrolases"/>
    <property type="match status" value="2"/>
</dbReference>
<dbReference type="FunFam" id="1.10.8.430:FF:000003">
    <property type="entry name" value="Probable disease resistance protein At5g66910"/>
    <property type="match status" value="1"/>
</dbReference>
<keyword evidence="1" id="KW-0677">Repeat</keyword>
<dbReference type="Gene3D" id="1.20.5.4130">
    <property type="match status" value="1"/>
</dbReference>
<dbReference type="InterPro" id="IPR002182">
    <property type="entry name" value="NB-ARC"/>
</dbReference>
<dbReference type="Pfam" id="PF23559">
    <property type="entry name" value="WHD_DRP"/>
    <property type="match status" value="1"/>
</dbReference>
<dbReference type="InterPro" id="IPR042197">
    <property type="entry name" value="Apaf_helical"/>
</dbReference>
<gene>
    <name evidence="8" type="ORF">RGQ29_005360</name>
</gene>
<keyword evidence="9" id="KW-1185">Reference proteome</keyword>
<dbReference type="Pfam" id="PF18052">
    <property type="entry name" value="Rx_N"/>
    <property type="match status" value="1"/>
</dbReference>
<dbReference type="InterPro" id="IPR027417">
    <property type="entry name" value="P-loop_NTPase"/>
</dbReference>
<dbReference type="PANTHER" id="PTHR23155">
    <property type="entry name" value="DISEASE RESISTANCE PROTEIN RP"/>
    <property type="match status" value="1"/>
</dbReference>
<protein>
    <recommendedName>
        <fullName evidence="10">Disease resistance RPP13-like protein 3</fullName>
    </recommendedName>
</protein>
<dbReference type="Pfam" id="PF23598">
    <property type="entry name" value="LRR_14"/>
    <property type="match status" value="1"/>
</dbReference>
<evidence type="ECO:0000259" key="6">
    <source>
        <dbReference type="Pfam" id="PF23559"/>
    </source>
</evidence>
<name>A0AAN7E413_QUERU</name>
<dbReference type="InterPro" id="IPR032675">
    <property type="entry name" value="LRR_dom_sf"/>
</dbReference>
<keyword evidence="2" id="KW-0547">Nucleotide-binding</keyword>
<sequence>MANNAVTVLLANLTQLLIQESKLQGGVKDQVRLLQNELRMISVFLQNIEDKRHDDVLVREVVSQIRDVAYEAEDVIDTFIMTLTKQRGTNKVRNIIHFFDRAITLHKIANEIERIKNFIKEIYENRSKYGVEIAEPSGGDAEAEEILHRRRRHVEEDQVVGFAHDTEALMKQLIEGSLQRNVVSIIGMGGLGKTTLARKIYNNNDVKNYFNFRRWVYVSQEYRIRELLLEILKGVKPMPKVKKFILKAELKGELFHALKVKYTSNKDKLKGRLTDFEGIKEMNDEDCKNTLYEILEQIEDQNLQRSLSKLMKDIYEKNSEGWVDLNDDELKSVLLKCLKNKRYFIVIDDIWNTEVWNEVSIALPDNLNGSRILITSRIKEVAIHASSLNNCIPIPPYELPFLKEDKSWELFSTKVFRGAACPPELEILGRQIVESCQGLPLAIVVLGGLLANKEKTQRTWSKWIGHVNSYLTEDRSHCIDILALSYNHLPQRLKPCFLYFGIYPEDFEIPVRQLIRLWMAEGFIPQIGNRNMVDVAEDYLEELIDRSLIQVATKRLDGGVKTCRIHDLLRDICISESAKEKFLAVHSDFNHSPMRKSRRISIHYANDRYISPSPCELSNSRSLIAFGGFVGLKSPLAKLSKSNKLVKVVELRNMCIPCLIPNNIEDLIFLRYLSFRSDVIPDSICNLWNLETLDIRNSKPKESSTNKSLLLPKGIRKLKRLRHLFLDGPISLASKVALPNLQVLTGIAMDRDTEEAFANARFPSLRKLVLYRMQSELLSSLQPLRHLQTLKIYELFGVSSPSSFQLTITKITLVGANLSAAVMRMLGSLTSLRILKVGGKPQQGTYNFLSWDEGSFLHLEVFKMKYMKVIEWTMGKGALPNLQRLVIERCDFCYMSPDELRSLTALRDVEVLYPYRGLKEMLHLWQLHMRDGCKLHVYPPLQSTN</sequence>
<reference evidence="8 9" key="1">
    <citation type="journal article" date="2023" name="G3 (Bethesda)">
        <title>A haplotype-resolved chromosome-scale genome for Quercus rubra L. provides insights into the genetics of adaptive traits for red oak species.</title>
        <authorList>
            <person name="Kapoor B."/>
            <person name="Jenkins J."/>
            <person name="Schmutz J."/>
            <person name="Zhebentyayeva T."/>
            <person name="Kuelheim C."/>
            <person name="Coggeshall M."/>
            <person name="Heim C."/>
            <person name="Lasky J.R."/>
            <person name="Leites L."/>
            <person name="Islam-Faridi N."/>
            <person name="Romero-Severson J."/>
            <person name="DeLeo V.L."/>
            <person name="Lucas S.M."/>
            <person name="Lazic D."/>
            <person name="Gailing O."/>
            <person name="Carlson J."/>
            <person name="Staton M."/>
        </authorList>
    </citation>
    <scope>NUCLEOTIDE SEQUENCE [LARGE SCALE GENOMIC DNA]</scope>
    <source>
        <strain evidence="8">Pseudo-F2</strain>
    </source>
</reference>
<evidence type="ECO:0000256" key="2">
    <source>
        <dbReference type="ARBA" id="ARBA00022741"/>
    </source>
</evidence>
<feature type="domain" description="Disease resistance R13L4/SHOC-2-like LRR" evidence="7">
    <location>
        <begin position="621"/>
        <end position="797"/>
    </location>
</feature>
<evidence type="ECO:0000313" key="8">
    <source>
        <dbReference type="EMBL" id="KAK4562845.1"/>
    </source>
</evidence>
<evidence type="ECO:0000259" key="5">
    <source>
        <dbReference type="Pfam" id="PF18052"/>
    </source>
</evidence>
<dbReference type="EMBL" id="JAXUIC010000011">
    <property type="protein sequence ID" value="KAK4562845.1"/>
    <property type="molecule type" value="Genomic_DNA"/>
</dbReference>
<dbReference type="Pfam" id="PF00931">
    <property type="entry name" value="NB-ARC"/>
    <property type="match status" value="2"/>
</dbReference>
<dbReference type="InterPro" id="IPR038005">
    <property type="entry name" value="RX-like_CC"/>
</dbReference>
<dbReference type="CDD" id="cd14798">
    <property type="entry name" value="RX-CC_like"/>
    <property type="match status" value="1"/>
</dbReference>
<dbReference type="Gene3D" id="1.10.8.430">
    <property type="entry name" value="Helical domain of apoptotic protease-activating factors"/>
    <property type="match status" value="1"/>
</dbReference>
<dbReference type="InterPro" id="IPR044974">
    <property type="entry name" value="Disease_R_plants"/>
</dbReference>
<dbReference type="Gene3D" id="3.80.10.10">
    <property type="entry name" value="Ribonuclease Inhibitor"/>
    <property type="match status" value="1"/>
</dbReference>
<dbReference type="Gene3D" id="3.40.50.300">
    <property type="entry name" value="P-loop containing nucleotide triphosphate hydrolases"/>
    <property type="match status" value="2"/>
</dbReference>
<evidence type="ECO:0000259" key="7">
    <source>
        <dbReference type="Pfam" id="PF23598"/>
    </source>
</evidence>
<evidence type="ECO:0000259" key="4">
    <source>
        <dbReference type="Pfam" id="PF00931"/>
    </source>
</evidence>
<feature type="domain" description="NB-ARC" evidence="4">
    <location>
        <begin position="286"/>
        <end position="419"/>
    </location>
</feature>
<proteinExistence type="predicted"/>
<dbReference type="Proteomes" id="UP001324115">
    <property type="component" value="Unassembled WGS sequence"/>
</dbReference>
<dbReference type="FunFam" id="1.10.10.10:FF:000322">
    <property type="entry name" value="Probable disease resistance protein At1g63360"/>
    <property type="match status" value="1"/>
</dbReference>
<dbReference type="Gene3D" id="1.10.10.10">
    <property type="entry name" value="Winged helix-like DNA-binding domain superfamily/Winged helix DNA-binding domain"/>
    <property type="match status" value="1"/>
</dbReference>
<dbReference type="AlphaFoldDB" id="A0AAN7E413"/>